<feature type="transmembrane region" description="Helical" evidence="1">
    <location>
        <begin position="342"/>
        <end position="358"/>
    </location>
</feature>
<feature type="transmembrane region" description="Helical" evidence="1">
    <location>
        <begin position="310"/>
        <end position="330"/>
    </location>
</feature>
<feature type="transmembrane region" description="Helical" evidence="1">
    <location>
        <begin position="59"/>
        <end position="76"/>
    </location>
</feature>
<feature type="transmembrane region" description="Helical" evidence="1">
    <location>
        <begin position="143"/>
        <end position="163"/>
    </location>
</feature>
<evidence type="ECO:0000256" key="1">
    <source>
        <dbReference type="SAM" id="Phobius"/>
    </source>
</evidence>
<protein>
    <submittedName>
        <fullName evidence="2">Low temperature requirement protein A</fullName>
    </submittedName>
</protein>
<keyword evidence="1" id="KW-1133">Transmembrane helix</keyword>
<gene>
    <name evidence="2" type="ORF">EFW17_20060</name>
</gene>
<sequence>MTPTESTQPWRAIARPNDHHRSEVGPVELFFDLVYVFAIIQLSHVLIEHLSWRGFAETAIIFAAIWWGWNYTAWAMNWLNPANTRVQLLNAVLMVASLGMAAAIPDAFGGSGLLFAGCFVFMGLLRPVFMIVVFWGRQLASNYTALLTWSALAGVVWIAGALSPPDVRLWVWLLAVVIDYAAPLLNFRIPGVVSAPMERWDTDAEHLAERNRLVFIIALGESILLMGGALVDEGMLNAGTLLGLLLGFAGLTVLWWNYFALAGHEVTGGEGGTGALRSAFAYAHALMVLGAIVVAVSIELRITHDHPSPPIIMVTIGGPLIYLAGNLLFLRSRFGRVARSRFVAAAALAVIGLVAAHYHEHLPIAAVSLPVLLVMVTLAVLTARSRARTVDPAPRPGGEGTRSR</sequence>
<dbReference type="EMBL" id="RJMB01000025">
    <property type="protein sequence ID" value="RNL82205.1"/>
    <property type="molecule type" value="Genomic_DNA"/>
</dbReference>
<feature type="transmembrane region" description="Helical" evidence="1">
    <location>
        <begin position="88"/>
        <end position="108"/>
    </location>
</feature>
<feature type="transmembrane region" description="Helical" evidence="1">
    <location>
        <begin position="279"/>
        <end position="298"/>
    </location>
</feature>
<keyword evidence="1" id="KW-0812">Transmembrane</keyword>
<accession>A0A3N0E2Y5</accession>
<feature type="transmembrane region" description="Helical" evidence="1">
    <location>
        <begin position="364"/>
        <end position="383"/>
    </location>
</feature>
<feature type="transmembrane region" description="Helical" evidence="1">
    <location>
        <begin position="29"/>
        <end position="47"/>
    </location>
</feature>
<feature type="transmembrane region" description="Helical" evidence="1">
    <location>
        <begin position="237"/>
        <end position="258"/>
    </location>
</feature>
<organism evidence="2 3">
    <name type="scientific">Halostreptopolyspora alba</name>
    <dbReference type="NCBI Taxonomy" id="2487137"/>
    <lineage>
        <taxon>Bacteria</taxon>
        <taxon>Bacillati</taxon>
        <taxon>Actinomycetota</taxon>
        <taxon>Actinomycetes</taxon>
        <taxon>Streptosporangiales</taxon>
        <taxon>Nocardiopsidaceae</taxon>
        <taxon>Halostreptopolyspora</taxon>
    </lineage>
</organism>
<feature type="transmembrane region" description="Helical" evidence="1">
    <location>
        <begin position="114"/>
        <end position="136"/>
    </location>
</feature>
<evidence type="ECO:0000313" key="2">
    <source>
        <dbReference type="EMBL" id="RNL82205.1"/>
    </source>
</evidence>
<evidence type="ECO:0000313" key="3">
    <source>
        <dbReference type="Proteomes" id="UP000269198"/>
    </source>
</evidence>
<feature type="transmembrane region" description="Helical" evidence="1">
    <location>
        <begin position="169"/>
        <end position="189"/>
    </location>
</feature>
<comment type="caution">
    <text evidence="2">The sequence shown here is derived from an EMBL/GenBank/DDBJ whole genome shotgun (WGS) entry which is preliminary data.</text>
</comment>
<keyword evidence="3" id="KW-1185">Reference proteome</keyword>
<dbReference type="PANTHER" id="PTHR36840:SF1">
    <property type="entry name" value="BLL5714 PROTEIN"/>
    <property type="match status" value="1"/>
</dbReference>
<reference evidence="2 3" key="1">
    <citation type="submission" date="2018-11" db="EMBL/GenBank/DDBJ databases">
        <title>The genome draft of YIM 96095.</title>
        <authorList>
            <person name="Tang S.-K."/>
            <person name="Chunyu W.-X."/>
            <person name="Feng Y.-Z."/>
        </authorList>
    </citation>
    <scope>NUCLEOTIDE SEQUENCE [LARGE SCALE GENOMIC DNA]</scope>
    <source>
        <strain evidence="2 3">YIM 96095</strain>
    </source>
</reference>
<dbReference type="RefSeq" id="WP_123202970.1">
    <property type="nucleotide sequence ID" value="NZ_RJMB01000025.1"/>
</dbReference>
<keyword evidence="1" id="KW-0472">Membrane</keyword>
<proteinExistence type="predicted"/>
<dbReference type="AlphaFoldDB" id="A0A3N0E2Y5"/>
<dbReference type="Pfam" id="PF06772">
    <property type="entry name" value="LtrA"/>
    <property type="match status" value="1"/>
</dbReference>
<name>A0A3N0E2Y5_9ACTN</name>
<dbReference type="Proteomes" id="UP000269198">
    <property type="component" value="Unassembled WGS sequence"/>
</dbReference>
<dbReference type="OrthoDB" id="7698234at2"/>
<dbReference type="InterPro" id="IPR010640">
    <property type="entry name" value="Low_temperature_requirement_A"/>
</dbReference>
<dbReference type="PANTHER" id="PTHR36840">
    <property type="entry name" value="BLL5714 PROTEIN"/>
    <property type="match status" value="1"/>
</dbReference>
<feature type="transmembrane region" description="Helical" evidence="1">
    <location>
        <begin position="213"/>
        <end position="231"/>
    </location>
</feature>